<evidence type="ECO:0000313" key="2">
    <source>
        <dbReference type="Proteomes" id="UP001569963"/>
    </source>
</evidence>
<reference evidence="1 2" key="1">
    <citation type="submission" date="2023-11" db="EMBL/GenBank/DDBJ databases">
        <title>Actinomadura monticuli sp. nov., isolated from volcanic ash.</title>
        <authorList>
            <person name="Lee S.D."/>
            <person name="Yang H."/>
            <person name="Kim I.S."/>
        </authorList>
    </citation>
    <scope>NUCLEOTIDE SEQUENCE [LARGE SCALE GENOMIC DNA]</scope>
    <source>
        <strain evidence="1 2">DLS-62</strain>
    </source>
</reference>
<organism evidence="1 2">
    <name type="scientific">Actinomadura monticuli</name>
    <dbReference type="NCBI Taxonomy" id="3097367"/>
    <lineage>
        <taxon>Bacteria</taxon>
        <taxon>Bacillati</taxon>
        <taxon>Actinomycetota</taxon>
        <taxon>Actinomycetes</taxon>
        <taxon>Streptosporangiales</taxon>
        <taxon>Thermomonosporaceae</taxon>
        <taxon>Actinomadura</taxon>
    </lineage>
</organism>
<dbReference type="InterPro" id="IPR016192">
    <property type="entry name" value="APOBEC/CMP_deaminase_Zn-bd"/>
</dbReference>
<dbReference type="InterPro" id="IPR032721">
    <property type="entry name" value="Toxin-deaminase"/>
</dbReference>
<proteinExistence type="predicted"/>
<dbReference type="SUPFAM" id="SSF53927">
    <property type="entry name" value="Cytidine deaminase-like"/>
    <property type="match status" value="1"/>
</dbReference>
<dbReference type="RefSeq" id="WP_371947854.1">
    <property type="nucleotide sequence ID" value="NZ_JAXCEI010000002.1"/>
</dbReference>
<comment type="caution">
    <text evidence="1">The sequence shown here is derived from an EMBL/GenBank/DDBJ whole genome shotgun (WGS) entry which is preliminary data.</text>
</comment>
<dbReference type="Gene3D" id="3.40.140.10">
    <property type="entry name" value="Cytidine Deaminase, domain 2"/>
    <property type="match status" value="1"/>
</dbReference>
<protein>
    <submittedName>
        <fullName evidence="1">Deaminase domain-containing protein</fullName>
    </submittedName>
</protein>
<dbReference type="InterPro" id="IPR016193">
    <property type="entry name" value="Cytidine_deaminase-like"/>
</dbReference>
<name>A0ABV4Q5R5_9ACTN</name>
<sequence length="121" mass="13232">MDGNVVTADLKAGGVRDSFDAATGETARAASPRFAVPARDAGHAEYLVLEAAAARVANRRAKGFLRMYSEHYPCPSCRDAMQQFLRAYPRMSIELGYSRGEPEEFAPDPVNPRIELTLVEA</sequence>
<keyword evidence="2" id="KW-1185">Reference proteome</keyword>
<gene>
    <name evidence="1" type="ORF">SM611_05955</name>
</gene>
<evidence type="ECO:0000313" key="1">
    <source>
        <dbReference type="EMBL" id="MFA1538469.1"/>
    </source>
</evidence>
<dbReference type="Proteomes" id="UP001569963">
    <property type="component" value="Unassembled WGS sequence"/>
</dbReference>
<dbReference type="Pfam" id="PF14424">
    <property type="entry name" value="Toxin-deaminase"/>
    <property type="match status" value="1"/>
</dbReference>
<accession>A0ABV4Q5R5</accession>
<dbReference type="EMBL" id="JAXCEI010000002">
    <property type="protein sequence ID" value="MFA1538469.1"/>
    <property type="molecule type" value="Genomic_DNA"/>
</dbReference>
<dbReference type="PROSITE" id="PS00903">
    <property type="entry name" value="CYT_DCMP_DEAMINASES_1"/>
    <property type="match status" value="1"/>
</dbReference>